<dbReference type="CDD" id="cd00096">
    <property type="entry name" value="Ig"/>
    <property type="match status" value="2"/>
</dbReference>
<evidence type="ECO:0000259" key="16">
    <source>
        <dbReference type="PROSITE" id="PS50835"/>
    </source>
</evidence>
<evidence type="ECO:0000313" key="18">
    <source>
        <dbReference type="EMBL" id="PNF38134.1"/>
    </source>
</evidence>
<feature type="domain" description="Fibronectin type-III" evidence="17">
    <location>
        <begin position="700"/>
        <end position="794"/>
    </location>
</feature>
<evidence type="ECO:0000256" key="1">
    <source>
        <dbReference type="ARBA" id="ARBA00004167"/>
    </source>
</evidence>
<evidence type="ECO:0000256" key="7">
    <source>
        <dbReference type="ARBA" id="ARBA00022840"/>
    </source>
</evidence>
<feature type="region of interest" description="Disordered" evidence="14">
    <location>
        <begin position="1118"/>
        <end position="1140"/>
    </location>
</feature>
<evidence type="ECO:0000256" key="14">
    <source>
        <dbReference type="SAM" id="MobiDB-lite"/>
    </source>
</evidence>
<dbReference type="InterPro" id="IPR008271">
    <property type="entry name" value="Ser/Thr_kinase_AS"/>
</dbReference>
<dbReference type="GO" id="GO:0030154">
    <property type="term" value="P:cell differentiation"/>
    <property type="evidence" value="ECO:0007669"/>
    <property type="project" value="UniProtKB-ARBA"/>
</dbReference>
<keyword evidence="19" id="KW-1185">Reference proteome</keyword>
<dbReference type="Pfam" id="PF00069">
    <property type="entry name" value="Pkinase"/>
    <property type="match status" value="1"/>
</dbReference>
<feature type="domain" description="Ig-like" evidence="16">
    <location>
        <begin position="388"/>
        <end position="479"/>
    </location>
</feature>
<evidence type="ECO:0000256" key="5">
    <source>
        <dbReference type="ARBA" id="ARBA00022737"/>
    </source>
</evidence>
<dbReference type="PANTHER" id="PTHR47633:SF7">
    <property type="entry name" value="TITIN HOMOLOG"/>
    <property type="match status" value="1"/>
</dbReference>
<keyword evidence="7 13" id="KW-0067">ATP-binding</keyword>
<feature type="domain" description="Ig-like" evidence="16">
    <location>
        <begin position="175"/>
        <end position="263"/>
    </location>
</feature>
<keyword evidence="8" id="KW-0130">Cell adhesion</keyword>
<dbReference type="SUPFAM" id="SSF49265">
    <property type="entry name" value="Fibronectin type III"/>
    <property type="match status" value="1"/>
</dbReference>
<dbReference type="GO" id="GO:0004672">
    <property type="term" value="F:protein kinase activity"/>
    <property type="evidence" value="ECO:0007669"/>
    <property type="project" value="InterPro"/>
</dbReference>
<dbReference type="InterPro" id="IPR056754">
    <property type="entry name" value="DSCAM/DSCAML_C"/>
</dbReference>
<dbReference type="GO" id="GO:0016020">
    <property type="term" value="C:membrane"/>
    <property type="evidence" value="ECO:0007669"/>
    <property type="project" value="UniProtKB-SubCell"/>
</dbReference>
<feature type="domain" description="Protein kinase" evidence="15">
    <location>
        <begin position="819"/>
        <end position="1074"/>
    </location>
</feature>
<dbReference type="Pfam" id="PF07679">
    <property type="entry name" value="I-set"/>
    <property type="match status" value="6"/>
</dbReference>
<dbReference type="InterPro" id="IPR011009">
    <property type="entry name" value="Kinase-like_dom_sf"/>
</dbReference>
<name>A0A2J7RBC1_9NEOP</name>
<feature type="region of interest" description="Disordered" evidence="14">
    <location>
        <begin position="121"/>
        <end position="166"/>
    </location>
</feature>
<dbReference type="InterPro" id="IPR003598">
    <property type="entry name" value="Ig_sub2"/>
</dbReference>
<dbReference type="InterPro" id="IPR003599">
    <property type="entry name" value="Ig_sub"/>
</dbReference>
<dbReference type="FunFam" id="1.10.510.10:FF:000175">
    <property type="entry name" value="Myosin light chain kinase, smooth muscle"/>
    <property type="match status" value="1"/>
</dbReference>
<dbReference type="PROSITE" id="PS00107">
    <property type="entry name" value="PROTEIN_KINASE_ATP"/>
    <property type="match status" value="1"/>
</dbReference>
<feature type="compositionally biased region" description="Low complexity" evidence="14">
    <location>
        <begin position="129"/>
        <end position="148"/>
    </location>
</feature>
<dbReference type="CDD" id="cd14103">
    <property type="entry name" value="STKc_MLCK"/>
    <property type="match status" value="1"/>
</dbReference>
<dbReference type="Gene3D" id="1.10.510.10">
    <property type="entry name" value="Transferase(Phosphotransferase) domain 1"/>
    <property type="match status" value="1"/>
</dbReference>
<dbReference type="OrthoDB" id="10260894at2759"/>
<gene>
    <name evidence="18" type="ORF">B7P43_G14603</name>
</gene>
<reference evidence="18 19" key="1">
    <citation type="submission" date="2017-12" db="EMBL/GenBank/DDBJ databases">
        <title>Hemimetabolous genomes reveal molecular basis of termite eusociality.</title>
        <authorList>
            <person name="Harrison M.C."/>
            <person name="Jongepier E."/>
            <person name="Robertson H.M."/>
            <person name="Arning N."/>
            <person name="Bitard-Feildel T."/>
            <person name="Chao H."/>
            <person name="Childers C.P."/>
            <person name="Dinh H."/>
            <person name="Doddapaneni H."/>
            <person name="Dugan S."/>
            <person name="Gowin J."/>
            <person name="Greiner C."/>
            <person name="Han Y."/>
            <person name="Hu H."/>
            <person name="Hughes D.S.T."/>
            <person name="Huylmans A.-K."/>
            <person name="Kemena C."/>
            <person name="Kremer L.P.M."/>
            <person name="Lee S.L."/>
            <person name="Lopez-Ezquerra A."/>
            <person name="Mallet L."/>
            <person name="Monroy-Kuhn J.M."/>
            <person name="Moser A."/>
            <person name="Murali S.C."/>
            <person name="Muzny D.M."/>
            <person name="Otani S."/>
            <person name="Piulachs M.-D."/>
            <person name="Poelchau M."/>
            <person name="Qu J."/>
            <person name="Schaub F."/>
            <person name="Wada-Katsumata A."/>
            <person name="Worley K.C."/>
            <person name="Xie Q."/>
            <person name="Ylla G."/>
            <person name="Poulsen M."/>
            <person name="Gibbs R.A."/>
            <person name="Schal C."/>
            <person name="Richards S."/>
            <person name="Belles X."/>
            <person name="Korb J."/>
            <person name="Bornberg-Bauer E."/>
        </authorList>
    </citation>
    <scope>NUCLEOTIDE SEQUENCE [LARGE SCALE GENOMIC DNA]</scope>
    <source>
        <tissue evidence="18">Whole body</tissue>
    </source>
</reference>
<dbReference type="GO" id="GO:0005524">
    <property type="term" value="F:ATP binding"/>
    <property type="evidence" value="ECO:0007669"/>
    <property type="project" value="UniProtKB-UniRule"/>
</dbReference>
<keyword evidence="6 13" id="KW-0547">Nucleotide-binding</keyword>
<proteinExistence type="inferred from homology"/>
<evidence type="ECO:0000256" key="8">
    <source>
        <dbReference type="ARBA" id="ARBA00022889"/>
    </source>
</evidence>
<keyword evidence="3" id="KW-0812">Transmembrane</keyword>
<dbReference type="InterPro" id="IPR013783">
    <property type="entry name" value="Ig-like_fold"/>
</dbReference>
<keyword evidence="10" id="KW-0472">Membrane</keyword>
<dbReference type="STRING" id="105785.A0A2J7RBC1"/>
<dbReference type="SUPFAM" id="SSF56112">
    <property type="entry name" value="Protein kinase-like (PK-like)"/>
    <property type="match status" value="1"/>
</dbReference>
<dbReference type="InterPro" id="IPR000719">
    <property type="entry name" value="Prot_kinase_dom"/>
</dbReference>
<dbReference type="PROSITE" id="PS50835">
    <property type="entry name" value="IG_LIKE"/>
    <property type="match status" value="5"/>
</dbReference>
<dbReference type="Proteomes" id="UP000235965">
    <property type="component" value="Unassembled WGS sequence"/>
</dbReference>
<dbReference type="PROSITE" id="PS00108">
    <property type="entry name" value="PROTEIN_KINASE_ST"/>
    <property type="match status" value="1"/>
</dbReference>
<evidence type="ECO:0000259" key="17">
    <source>
        <dbReference type="PROSITE" id="PS50853"/>
    </source>
</evidence>
<feature type="compositionally biased region" description="Polar residues" evidence="14">
    <location>
        <begin position="1397"/>
        <end position="1407"/>
    </location>
</feature>
<dbReference type="SMART" id="SM00408">
    <property type="entry name" value="IGc2"/>
    <property type="match status" value="6"/>
</dbReference>
<dbReference type="InterPro" id="IPR013098">
    <property type="entry name" value="Ig_I-set"/>
</dbReference>
<evidence type="ECO:0008006" key="20">
    <source>
        <dbReference type="Google" id="ProtNLM"/>
    </source>
</evidence>
<evidence type="ECO:0000256" key="9">
    <source>
        <dbReference type="ARBA" id="ARBA00022989"/>
    </source>
</evidence>
<accession>A0A2J7RBC1</accession>
<dbReference type="SMART" id="SM00220">
    <property type="entry name" value="S_TKc"/>
    <property type="match status" value="1"/>
</dbReference>
<dbReference type="Gene3D" id="2.60.40.10">
    <property type="entry name" value="Immunoglobulins"/>
    <property type="match status" value="7"/>
</dbReference>
<dbReference type="InterPro" id="IPR003961">
    <property type="entry name" value="FN3_dom"/>
</dbReference>
<evidence type="ECO:0000256" key="13">
    <source>
        <dbReference type="PROSITE-ProRule" id="PRU10141"/>
    </source>
</evidence>
<dbReference type="PROSITE" id="PS50853">
    <property type="entry name" value="FN3"/>
    <property type="match status" value="1"/>
</dbReference>
<keyword evidence="12" id="KW-0393">Immunoglobulin domain</keyword>
<dbReference type="GO" id="GO:0007155">
    <property type="term" value="P:cell adhesion"/>
    <property type="evidence" value="ECO:0007669"/>
    <property type="project" value="UniProtKB-KW"/>
</dbReference>
<dbReference type="InterPro" id="IPR036116">
    <property type="entry name" value="FN3_sf"/>
</dbReference>
<dbReference type="FunFam" id="2.60.40.10:FF:001452">
    <property type="entry name" value="Uncharacterized protein, isoform F"/>
    <property type="match status" value="1"/>
</dbReference>
<evidence type="ECO:0000256" key="11">
    <source>
        <dbReference type="ARBA" id="ARBA00023157"/>
    </source>
</evidence>
<evidence type="ECO:0000313" key="19">
    <source>
        <dbReference type="Proteomes" id="UP000235965"/>
    </source>
</evidence>
<feature type="domain" description="Ig-like" evidence="16">
    <location>
        <begin position="282"/>
        <end position="374"/>
    </location>
</feature>
<dbReference type="FunFam" id="2.60.40.10:FF:000612">
    <property type="entry name" value="palladin isoform X1"/>
    <property type="match status" value="1"/>
</dbReference>
<evidence type="ECO:0000259" key="15">
    <source>
        <dbReference type="PROSITE" id="PS50011"/>
    </source>
</evidence>
<dbReference type="SUPFAM" id="SSF48726">
    <property type="entry name" value="Immunoglobulin"/>
    <property type="match status" value="6"/>
</dbReference>
<dbReference type="FunFam" id="2.60.40.10:FF:000032">
    <property type="entry name" value="palladin isoform X1"/>
    <property type="match status" value="1"/>
</dbReference>
<evidence type="ECO:0000256" key="3">
    <source>
        <dbReference type="ARBA" id="ARBA00022692"/>
    </source>
</evidence>
<keyword evidence="5" id="KW-0677">Repeat</keyword>
<sequence length="1415" mass="155593">MDHSSVKHGKVQTLPVIKRELKDLRCCDGDAVALECCVQATPTPDIRWEKGGRLLPLGGDFSAELDGDTARLHIQQVYPEDEGEYTCVAYNELGRALTSACLVVDVPEEKETLLNRQLSRPVGLLSAGSTPRSTPRTTPTRSKSPSIPRQRDREGTPSGYIHEESRPRRLKVTAPKFYAVPHNRIAEEGETVRFQCAIAGHPTPWVTWDKDGLLVTPSARLTLSERDDLRILEISEVTVEDAGFYRITLENEVGRVEASARLEVIGHNSGRSHVVRACSASPRASPTFGRRLIGSAARVGGRLTLACDIRGSPTPSSKWYRNGDLVVRSSRVTPTWDGRTARLEVEPLELEDAGMYTCVAENEVGRTRCSARLVVLDEDDPSQEDKQPPVFLQNLLPETVAMDGDMLELQVRLQGTPPLDVIWVKDGMEIPDCEDFRYVDHGDGRFGLRLADVFPQDSGEYRCEAYSEHGDAVTRGIVTVREGSTSVQFSKKPTPVLTSPGSTASFCARVHSGSGCSARPQVSWTVAGRPLDSSRHKVESDGDVHILHICPVELCDNGQVTCAARNGMSGDEECVVRTELTVRDEDSRYDDIGSWSLQTEDEVPAMLIRGPSDTTALRGDRVVLKATYVGVPHPLVRWLRAGHELSSGGRVTITAEDGVACLVIENITADDSGKYVVSVENNLGADCHFASVAVEGPADPPAGKPSVSGSGSSVTVVWCSAPYDGGCMVTGYCVEMRRKQDTEWQVVTDRCHSLSYVVPGLTPGEQYVFRVRAENAHGLSEASMESEPFQLCSDEESFLPAFEPRVVTVAPAEEFKANFEVLEELGKGRYGVVHKVQEHATGHKYAAKFIRCIKTKDREKVQEEIDIMNVLRHPKLLQLAAAFESPREVVMVMEYISGGELFERVVADDFTLTERDCILFMRQICEGVDYMHQNYVVHLDLKPENIMCHTRTSHQIKLIDFGLAQKINPNTPVRVLFGTPEFIPPEIINYEPIGVESDMWSVGVICYVLLSGLSPFMGDSDAETFANITRADYDFDDEAFDAISQDAKDFISALLVKRKEKRLTARECLHHTWLAQHDEKMSCVRLSTDKLKKFIIRRKWQKTGNAIRALGRMATLSAATRRNSNASSTSGSPRPSLSGCCGTVSRMSSLNEEDLEAAADTNTSSDTNSVINGFSEITLTKSSRMRLCSERSDSGISDCSSIATPSPHSHCQCPTKPLLSKKFSITEEMETCSEKLSELIVHDACKSGRVSSAVGGSTQSRASHMAVGFSDRNDSNNPVSCKSAVGNVPACSSSSAKYNAKKTDSLRQQSSVDSGVHMDVGTCPSPDILTEKGCARRKELVHFQEQPEKDICDTALHKVSGIVQARSTVLTEAQEKETKPKSTSRKKTPLHHPPPISTSNEHSTNYQKAMAFWKR</sequence>
<feature type="region of interest" description="Disordered" evidence="14">
    <location>
        <begin position="1370"/>
        <end position="1408"/>
    </location>
</feature>
<dbReference type="PROSITE" id="PS50011">
    <property type="entry name" value="PROTEIN_KINASE_DOM"/>
    <property type="match status" value="1"/>
</dbReference>
<keyword evidence="11" id="KW-1015">Disulfide bond</keyword>
<evidence type="ECO:0000256" key="4">
    <source>
        <dbReference type="ARBA" id="ARBA00022729"/>
    </source>
</evidence>
<dbReference type="SMART" id="SM00060">
    <property type="entry name" value="FN3"/>
    <property type="match status" value="1"/>
</dbReference>
<dbReference type="SMART" id="SM00409">
    <property type="entry name" value="IG"/>
    <property type="match status" value="6"/>
</dbReference>
<dbReference type="InParanoid" id="A0A2J7RBC1"/>
<keyword evidence="4" id="KW-0732">Signal</keyword>
<feature type="compositionally biased region" description="Low complexity" evidence="14">
    <location>
        <begin position="1118"/>
        <end position="1139"/>
    </location>
</feature>
<evidence type="ECO:0000256" key="2">
    <source>
        <dbReference type="ARBA" id="ARBA00006692"/>
    </source>
</evidence>
<dbReference type="EMBL" id="NEVH01005908">
    <property type="protein sequence ID" value="PNF38134.1"/>
    <property type="molecule type" value="Genomic_DNA"/>
</dbReference>
<dbReference type="InterPro" id="IPR036179">
    <property type="entry name" value="Ig-like_dom_sf"/>
</dbReference>
<comment type="similarity">
    <text evidence="2">Belongs to the protein kinase superfamily. CAMK Ser/Thr protein kinase family.</text>
</comment>
<dbReference type="Gene3D" id="3.30.200.20">
    <property type="entry name" value="Phosphorylase Kinase, domain 1"/>
    <property type="match status" value="1"/>
</dbReference>
<dbReference type="FunFam" id="2.60.40.10:FF:000107">
    <property type="entry name" value="Myosin, light chain kinase a"/>
    <property type="match status" value="1"/>
</dbReference>
<keyword evidence="9" id="KW-1133">Transmembrane helix</keyword>
<dbReference type="InterPro" id="IPR017441">
    <property type="entry name" value="Protein_kinase_ATP_BS"/>
</dbReference>
<comment type="caution">
    <text evidence="18">The sequence shown here is derived from an EMBL/GenBank/DDBJ whole genome shotgun (WGS) entry which is preliminary data.</text>
</comment>
<dbReference type="GO" id="GO:0009653">
    <property type="term" value="P:anatomical structure morphogenesis"/>
    <property type="evidence" value="ECO:0007669"/>
    <property type="project" value="UniProtKB-ARBA"/>
</dbReference>
<feature type="region of interest" description="Disordered" evidence="14">
    <location>
        <begin position="1290"/>
        <end position="1319"/>
    </location>
</feature>
<dbReference type="PANTHER" id="PTHR47633">
    <property type="entry name" value="IMMUNOGLOBULIN"/>
    <property type="match status" value="1"/>
</dbReference>
<protein>
    <recommendedName>
        <fullName evidence="20">Myosin light chain kinase, smooth muscle</fullName>
    </recommendedName>
</protein>
<dbReference type="PRINTS" id="PR00014">
    <property type="entry name" value="FNTYPEIII"/>
</dbReference>
<comment type="subcellular location">
    <subcellularLocation>
        <location evidence="1">Membrane</location>
        <topology evidence="1">Single-pass membrane protein</topology>
    </subcellularLocation>
</comment>
<evidence type="ECO:0000256" key="10">
    <source>
        <dbReference type="ARBA" id="ARBA00023136"/>
    </source>
</evidence>
<organism evidence="18 19">
    <name type="scientific">Cryptotermes secundus</name>
    <dbReference type="NCBI Taxonomy" id="105785"/>
    <lineage>
        <taxon>Eukaryota</taxon>
        <taxon>Metazoa</taxon>
        <taxon>Ecdysozoa</taxon>
        <taxon>Arthropoda</taxon>
        <taxon>Hexapoda</taxon>
        <taxon>Insecta</taxon>
        <taxon>Pterygota</taxon>
        <taxon>Neoptera</taxon>
        <taxon>Polyneoptera</taxon>
        <taxon>Dictyoptera</taxon>
        <taxon>Blattodea</taxon>
        <taxon>Blattoidea</taxon>
        <taxon>Termitoidae</taxon>
        <taxon>Kalotermitidae</taxon>
        <taxon>Cryptotermitinae</taxon>
        <taxon>Cryptotermes</taxon>
    </lineage>
</organism>
<feature type="domain" description="Ig-like" evidence="16">
    <location>
        <begin position="604"/>
        <end position="693"/>
    </location>
</feature>
<feature type="binding site" evidence="13">
    <location>
        <position position="848"/>
    </location>
    <ligand>
        <name>ATP</name>
        <dbReference type="ChEBI" id="CHEBI:30616"/>
    </ligand>
</feature>
<dbReference type="CDD" id="cd00063">
    <property type="entry name" value="FN3"/>
    <property type="match status" value="1"/>
</dbReference>
<feature type="compositionally biased region" description="Basic and acidic residues" evidence="14">
    <location>
        <begin position="149"/>
        <end position="166"/>
    </location>
</feature>
<dbReference type="InterPro" id="IPR007110">
    <property type="entry name" value="Ig-like_dom"/>
</dbReference>
<evidence type="ECO:0000256" key="6">
    <source>
        <dbReference type="ARBA" id="ARBA00022741"/>
    </source>
</evidence>
<evidence type="ECO:0000256" key="12">
    <source>
        <dbReference type="ARBA" id="ARBA00023319"/>
    </source>
</evidence>
<feature type="domain" description="Ig-like" evidence="16">
    <location>
        <begin position="15"/>
        <end position="98"/>
    </location>
</feature>
<dbReference type="Pfam" id="PF25059">
    <property type="entry name" value="FN3_DSCAM-DSCAML_C"/>
    <property type="match status" value="1"/>
</dbReference>